<evidence type="ECO:0000313" key="21">
    <source>
        <dbReference type="EMBL" id="RIX50212.1"/>
    </source>
</evidence>
<sequence length="195" mass="21773">MNLANKITVARIMLIPIFILFFPLFPSWLIQKSIVFQHIDSYGLYYAAAVFVIASATDKLDGYIARKYNLITNMGKLLDPLADKLLISAALILLVSQHLIYAWIALVIIAREIIITGIRIVASAQKIALQADQFGKIKMVAQVIAITAVLLNNGPIRLANEIPIDQMLMYAALMMTVFSGINYIRNNYHALKLHS</sequence>
<dbReference type="PROSITE" id="PS00379">
    <property type="entry name" value="CDP_ALCOHOL_P_TRANSF"/>
    <property type="match status" value="1"/>
</dbReference>
<dbReference type="InterPro" id="IPR004570">
    <property type="entry name" value="Phosphatidylglycerol_P_synth"/>
</dbReference>
<evidence type="ECO:0000313" key="22">
    <source>
        <dbReference type="Proteomes" id="UP000266482"/>
    </source>
</evidence>
<comment type="similarity">
    <text evidence="5 19">Belongs to the CDP-alcohol phosphatidyltransferase class-I family.</text>
</comment>
<dbReference type="InterPro" id="IPR000462">
    <property type="entry name" value="CDP-OH_P_trans"/>
</dbReference>
<keyword evidence="16" id="KW-1208">Phospholipid metabolism</keyword>
<evidence type="ECO:0000256" key="16">
    <source>
        <dbReference type="ARBA" id="ARBA00023264"/>
    </source>
</evidence>
<evidence type="ECO:0000256" key="6">
    <source>
        <dbReference type="ARBA" id="ARBA00013170"/>
    </source>
</evidence>
<keyword evidence="11 20" id="KW-0812">Transmembrane</keyword>
<proteinExistence type="inferred from homology"/>
<dbReference type="RefSeq" id="WP_119601960.1">
    <property type="nucleotide sequence ID" value="NZ_QXQA01000015.1"/>
</dbReference>
<evidence type="ECO:0000256" key="4">
    <source>
        <dbReference type="ARBA" id="ARBA00005189"/>
    </source>
</evidence>
<evidence type="ECO:0000256" key="20">
    <source>
        <dbReference type="SAM" id="Phobius"/>
    </source>
</evidence>
<name>A0A3A1USQ8_9BACL</name>
<keyword evidence="14 20" id="KW-0472">Membrane</keyword>
<protein>
    <recommendedName>
        <fullName evidence="7 18">CDP-diacylglycerol--glycerol-3-phosphate 3-phosphatidyltransferase</fullName>
        <ecNumber evidence="6 18">2.7.8.5</ecNumber>
    </recommendedName>
</protein>
<dbReference type="InterPro" id="IPR048254">
    <property type="entry name" value="CDP_ALCOHOL_P_TRANSF_CS"/>
</dbReference>
<feature type="transmembrane region" description="Helical" evidence="20">
    <location>
        <begin position="42"/>
        <end position="65"/>
    </location>
</feature>
<dbReference type="UniPathway" id="UPA00084">
    <property type="reaction ID" value="UER00503"/>
</dbReference>
<organism evidence="21 22">
    <name type="scientific">Paenibacillus nanensis</name>
    <dbReference type="NCBI Taxonomy" id="393251"/>
    <lineage>
        <taxon>Bacteria</taxon>
        <taxon>Bacillati</taxon>
        <taxon>Bacillota</taxon>
        <taxon>Bacilli</taxon>
        <taxon>Bacillales</taxon>
        <taxon>Paenibacillaceae</taxon>
        <taxon>Paenibacillus</taxon>
    </lineage>
</organism>
<dbReference type="InterPro" id="IPR043130">
    <property type="entry name" value="CDP-OH_PTrfase_TM_dom"/>
</dbReference>
<evidence type="ECO:0000256" key="12">
    <source>
        <dbReference type="ARBA" id="ARBA00022989"/>
    </source>
</evidence>
<keyword evidence="9" id="KW-0444">Lipid biosynthesis</keyword>
<evidence type="ECO:0000256" key="8">
    <source>
        <dbReference type="ARBA" id="ARBA00022475"/>
    </source>
</evidence>
<comment type="caution">
    <text evidence="21">The sequence shown here is derived from an EMBL/GenBank/DDBJ whole genome shotgun (WGS) entry which is preliminary data.</text>
</comment>
<evidence type="ECO:0000256" key="18">
    <source>
        <dbReference type="NCBIfam" id="TIGR00560"/>
    </source>
</evidence>
<dbReference type="PANTHER" id="PTHR14269:SF62">
    <property type="entry name" value="CDP-DIACYLGLYCEROL--GLYCEROL-3-PHOSPHATE 3-PHOSPHATIDYLTRANSFERASE 1, CHLOROPLASTIC"/>
    <property type="match status" value="1"/>
</dbReference>
<evidence type="ECO:0000256" key="14">
    <source>
        <dbReference type="ARBA" id="ARBA00023136"/>
    </source>
</evidence>
<evidence type="ECO:0000256" key="1">
    <source>
        <dbReference type="ARBA" id="ARBA00003973"/>
    </source>
</evidence>
<comment type="function">
    <text evidence="1">This protein catalyzes the committed step to the synthesis of the acidic phospholipids.</text>
</comment>
<evidence type="ECO:0000256" key="2">
    <source>
        <dbReference type="ARBA" id="ARBA00004651"/>
    </source>
</evidence>
<gene>
    <name evidence="21" type="primary">pgsA</name>
    <name evidence="21" type="ORF">D3P08_20375</name>
</gene>
<dbReference type="InterPro" id="IPR050324">
    <property type="entry name" value="CDP-alcohol_PTase-I"/>
</dbReference>
<keyword evidence="10 19" id="KW-0808">Transferase</keyword>
<dbReference type="PANTHER" id="PTHR14269">
    <property type="entry name" value="CDP-DIACYLGLYCEROL--GLYCEROL-3-PHOSPHATE 3-PHOSPHATIDYLTRANSFERASE-RELATED"/>
    <property type="match status" value="1"/>
</dbReference>
<dbReference type="Pfam" id="PF01066">
    <property type="entry name" value="CDP-OH_P_transf"/>
    <property type="match status" value="1"/>
</dbReference>
<dbReference type="Gene3D" id="1.20.120.1760">
    <property type="match status" value="1"/>
</dbReference>
<evidence type="ECO:0000256" key="10">
    <source>
        <dbReference type="ARBA" id="ARBA00022679"/>
    </source>
</evidence>
<comment type="catalytic activity">
    <reaction evidence="17">
        <text>a CDP-1,2-diacyl-sn-glycerol + sn-glycerol 3-phosphate = a 1,2-diacyl-sn-glycero-3-phospho-(1'-sn-glycero-3'-phosphate) + CMP + H(+)</text>
        <dbReference type="Rhea" id="RHEA:12593"/>
        <dbReference type="ChEBI" id="CHEBI:15378"/>
        <dbReference type="ChEBI" id="CHEBI:57597"/>
        <dbReference type="ChEBI" id="CHEBI:58332"/>
        <dbReference type="ChEBI" id="CHEBI:60110"/>
        <dbReference type="ChEBI" id="CHEBI:60377"/>
        <dbReference type="EC" id="2.7.8.5"/>
    </reaction>
</comment>
<evidence type="ECO:0000256" key="3">
    <source>
        <dbReference type="ARBA" id="ARBA00005042"/>
    </source>
</evidence>
<evidence type="ECO:0000256" key="7">
    <source>
        <dbReference type="ARBA" id="ARBA00014944"/>
    </source>
</evidence>
<feature type="transmembrane region" description="Helical" evidence="20">
    <location>
        <begin position="12"/>
        <end position="30"/>
    </location>
</feature>
<dbReference type="NCBIfam" id="TIGR00560">
    <property type="entry name" value="pgsA"/>
    <property type="match status" value="1"/>
</dbReference>
<evidence type="ECO:0000256" key="9">
    <source>
        <dbReference type="ARBA" id="ARBA00022516"/>
    </source>
</evidence>
<comment type="pathway">
    <text evidence="4">Lipid metabolism.</text>
</comment>
<dbReference type="FunFam" id="1.20.120.1760:FF:000004">
    <property type="entry name" value="CDP-diacylglycerol--glycerol-3-phosphate 3-phosphatidyltransferase"/>
    <property type="match status" value="1"/>
</dbReference>
<evidence type="ECO:0000256" key="11">
    <source>
        <dbReference type="ARBA" id="ARBA00022692"/>
    </source>
</evidence>
<keyword evidence="22" id="KW-1185">Reference proteome</keyword>
<dbReference type="OrthoDB" id="9796672at2"/>
<reference evidence="21 22" key="1">
    <citation type="submission" date="2018-09" db="EMBL/GenBank/DDBJ databases">
        <title>Paenibacillus aracenensis nov. sp. isolated from a cave in southern Spain.</title>
        <authorList>
            <person name="Jurado V."/>
            <person name="Gutierrez-Patricio S."/>
            <person name="Gonzalez-Pimentel J.L."/>
            <person name="Miller A.Z."/>
            <person name="Laiz L."/>
            <person name="Saiz-Jimenez C."/>
        </authorList>
    </citation>
    <scope>NUCLEOTIDE SEQUENCE [LARGE SCALE GENOMIC DNA]</scope>
    <source>
        <strain evidence="21 22">DSM 22867</strain>
    </source>
</reference>
<evidence type="ECO:0000256" key="13">
    <source>
        <dbReference type="ARBA" id="ARBA00023098"/>
    </source>
</evidence>
<evidence type="ECO:0000256" key="15">
    <source>
        <dbReference type="ARBA" id="ARBA00023209"/>
    </source>
</evidence>
<comment type="pathway">
    <text evidence="3">Phospholipid metabolism; phosphatidylglycerol biosynthesis; phosphatidylglycerol from CDP-diacylglycerol: step 1/2.</text>
</comment>
<keyword evidence="13" id="KW-0443">Lipid metabolism</keyword>
<dbReference type="Proteomes" id="UP000266482">
    <property type="component" value="Unassembled WGS sequence"/>
</dbReference>
<evidence type="ECO:0000256" key="5">
    <source>
        <dbReference type="ARBA" id="ARBA00010441"/>
    </source>
</evidence>
<dbReference type="EMBL" id="QXQA01000015">
    <property type="protein sequence ID" value="RIX50212.1"/>
    <property type="molecule type" value="Genomic_DNA"/>
</dbReference>
<dbReference type="EC" id="2.7.8.5" evidence="6 18"/>
<dbReference type="GO" id="GO:0006655">
    <property type="term" value="P:phosphatidylglycerol biosynthetic process"/>
    <property type="evidence" value="ECO:0007669"/>
    <property type="project" value="UniProtKB-UniPathway"/>
</dbReference>
<feature type="transmembrane region" description="Helical" evidence="20">
    <location>
        <begin position="85"/>
        <end position="110"/>
    </location>
</feature>
<accession>A0A3A1USQ8</accession>
<feature type="transmembrane region" description="Helical" evidence="20">
    <location>
        <begin position="167"/>
        <end position="185"/>
    </location>
</feature>
<comment type="subcellular location">
    <subcellularLocation>
        <location evidence="2">Cell membrane</location>
        <topology evidence="2">Multi-pass membrane protein</topology>
    </subcellularLocation>
</comment>
<dbReference type="GO" id="GO:0008444">
    <property type="term" value="F:CDP-diacylglycerol-glycerol-3-phosphate 3-phosphatidyltransferase activity"/>
    <property type="evidence" value="ECO:0007669"/>
    <property type="project" value="UniProtKB-UniRule"/>
</dbReference>
<evidence type="ECO:0000256" key="19">
    <source>
        <dbReference type="RuleBase" id="RU003750"/>
    </source>
</evidence>
<dbReference type="PIRSF" id="PIRSF000847">
    <property type="entry name" value="Phos_ph_gly_syn"/>
    <property type="match status" value="1"/>
</dbReference>
<dbReference type="AlphaFoldDB" id="A0A3A1USQ8"/>
<keyword evidence="8" id="KW-1003">Cell membrane</keyword>
<dbReference type="GO" id="GO:0005886">
    <property type="term" value="C:plasma membrane"/>
    <property type="evidence" value="ECO:0007669"/>
    <property type="project" value="UniProtKB-SubCell"/>
</dbReference>
<keyword evidence="12 20" id="KW-1133">Transmembrane helix</keyword>
<keyword evidence="15" id="KW-0594">Phospholipid biosynthesis</keyword>
<evidence type="ECO:0000256" key="17">
    <source>
        <dbReference type="ARBA" id="ARBA00048586"/>
    </source>
</evidence>